<dbReference type="Proteomes" id="UP000015106">
    <property type="component" value="Chromosome 2"/>
</dbReference>
<reference evidence="1" key="2">
    <citation type="submission" date="2018-03" db="EMBL/GenBank/DDBJ databases">
        <title>The Triticum urartu genome reveals the dynamic nature of wheat genome evolution.</title>
        <authorList>
            <person name="Ling H."/>
            <person name="Ma B."/>
            <person name="Shi X."/>
            <person name="Liu H."/>
            <person name="Dong L."/>
            <person name="Sun H."/>
            <person name="Cao Y."/>
            <person name="Gao Q."/>
            <person name="Zheng S."/>
            <person name="Li Y."/>
            <person name="Yu Y."/>
            <person name="Du H."/>
            <person name="Qi M."/>
            <person name="Li Y."/>
            <person name="Yu H."/>
            <person name="Cui Y."/>
            <person name="Wang N."/>
            <person name="Chen C."/>
            <person name="Wu H."/>
            <person name="Zhao Y."/>
            <person name="Zhang J."/>
            <person name="Li Y."/>
            <person name="Zhou W."/>
            <person name="Zhang B."/>
            <person name="Hu W."/>
            <person name="Eijk M."/>
            <person name="Tang J."/>
            <person name="Witsenboer H."/>
            <person name="Zhao S."/>
            <person name="Li Z."/>
            <person name="Zhang A."/>
            <person name="Wang D."/>
            <person name="Liang C."/>
        </authorList>
    </citation>
    <scope>NUCLEOTIDE SEQUENCE [LARGE SCALE GENOMIC DNA]</scope>
    <source>
        <strain evidence="1">cv. G1812</strain>
    </source>
</reference>
<dbReference type="AlphaFoldDB" id="A0A8R7TLK9"/>
<dbReference type="Gramene" id="TuG1812G0200004459.01.T03">
    <property type="protein sequence ID" value="TuG1812G0200004459.01.T03"/>
    <property type="gene ID" value="TuG1812G0200004459.01"/>
</dbReference>
<evidence type="ECO:0000313" key="2">
    <source>
        <dbReference type="Proteomes" id="UP000015106"/>
    </source>
</evidence>
<keyword evidence="2" id="KW-1185">Reference proteome</keyword>
<reference evidence="1" key="3">
    <citation type="submission" date="2022-06" db="UniProtKB">
        <authorList>
            <consortium name="EnsemblPlants"/>
        </authorList>
    </citation>
    <scope>IDENTIFICATION</scope>
</reference>
<organism evidence="1 2">
    <name type="scientific">Triticum urartu</name>
    <name type="common">Red wild einkorn</name>
    <name type="synonym">Crithodium urartu</name>
    <dbReference type="NCBI Taxonomy" id="4572"/>
    <lineage>
        <taxon>Eukaryota</taxon>
        <taxon>Viridiplantae</taxon>
        <taxon>Streptophyta</taxon>
        <taxon>Embryophyta</taxon>
        <taxon>Tracheophyta</taxon>
        <taxon>Spermatophyta</taxon>
        <taxon>Magnoliopsida</taxon>
        <taxon>Liliopsida</taxon>
        <taxon>Poales</taxon>
        <taxon>Poaceae</taxon>
        <taxon>BOP clade</taxon>
        <taxon>Pooideae</taxon>
        <taxon>Triticodae</taxon>
        <taxon>Triticeae</taxon>
        <taxon>Triticinae</taxon>
        <taxon>Triticum</taxon>
    </lineage>
</organism>
<accession>A0A8R7TLK9</accession>
<dbReference type="EnsemblPlants" id="TuG1812G0200004459.01.T03">
    <property type="protein sequence ID" value="TuG1812G0200004459.01.T03"/>
    <property type="gene ID" value="TuG1812G0200004459.01"/>
</dbReference>
<sequence>MRPLRGSAWLTKVKPNLGVCECVCVCASATVTCIWCTNKVILVFRPRKSSKRVYSLGSGKYKRQKLPSSTKTKNFQKYKGKDGEVGLLTTVVVEPWRIDELLQSHELRNRRAGCLS</sequence>
<proteinExistence type="predicted"/>
<evidence type="ECO:0000313" key="1">
    <source>
        <dbReference type="EnsemblPlants" id="TuG1812G0200004459.01.T03"/>
    </source>
</evidence>
<name>A0A8R7TLK9_TRIUA</name>
<reference evidence="2" key="1">
    <citation type="journal article" date="2013" name="Nature">
        <title>Draft genome of the wheat A-genome progenitor Triticum urartu.</title>
        <authorList>
            <person name="Ling H.Q."/>
            <person name="Zhao S."/>
            <person name="Liu D."/>
            <person name="Wang J."/>
            <person name="Sun H."/>
            <person name="Zhang C."/>
            <person name="Fan H."/>
            <person name="Li D."/>
            <person name="Dong L."/>
            <person name="Tao Y."/>
            <person name="Gao C."/>
            <person name="Wu H."/>
            <person name="Li Y."/>
            <person name="Cui Y."/>
            <person name="Guo X."/>
            <person name="Zheng S."/>
            <person name="Wang B."/>
            <person name="Yu K."/>
            <person name="Liang Q."/>
            <person name="Yang W."/>
            <person name="Lou X."/>
            <person name="Chen J."/>
            <person name="Feng M."/>
            <person name="Jian J."/>
            <person name="Zhang X."/>
            <person name="Luo G."/>
            <person name="Jiang Y."/>
            <person name="Liu J."/>
            <person name="Wang Z."/>
            <person name="Sha Y."/>
            <person name="Zhang B."/>
            <person name="Wu H."/>
            <person name="Tang D."/>
            <person name="Shen Q."/>
            <person name="Xue P."/>
            <person name="Zou S."/>
            <person name="Wang X."/>
            <person name="Liu X."/>
            <person name="Wang F."/>
            <person name="Yang Y."/>
            <person name="An X."/>
            <person name="Dong Z."/>
            <person name="Zhang K."/>
            <person name="Zhang X."/>
            <person name="Luo M.C."/>
            <person name="Dvorak J."/>
            <person name="Tong Y."/>
            <person name="Wang J."/>
            <person name="Yang H."/>
            <person name="Li Z."/>
            <person name="Wang D."/>
            <person name="Zhang A."/>
            <person name="Wang J."/>
        </authorList>
    </citation>
    <scope>NUCLEOTIDE SEQUENCE</scope>
    <source>
        <strain evidence="2">cv. G1812</strain>
    </source>
</reference>
<protein>
    <submittedName>
        <fullName evidence="1">Uncharacterized protein</fullName>
    </submittedName>
</protein>